<dbReference type="InterPro" id="IPR012337">
    <property type="entry name" value="RNaseH-like_sf"/>
</dbReference>
<dbReference type="PANTHER" id="PTHR47723">
    <property type="entry name" value="OS05G0353850 PROTEIN"/>
    <property type="match status" value="1"/>
</dbReference>
<name>A0AAD5I947_ACENE</name>
<dbReference type="Proteomes" id="UP001064489">
    <property type="component" value="Chromosome 12"/>
</dbReference>
<organism evidence="2 3">
    <name type="scientific">Acer negundo</name>
    <name type="common">Box elder</name>
    <dbReference type="NCBI Taxonomy" id="4023"/>
    <lineage>
        <taxon>Eukaryota</taxon>
        <taxon>Viridiplantae</taxon>
        <taxon>Streptophyta</taxon>
        <taxon>Embryophyta</taxon>
        <taxon>Tracheophyta</taxon>
        <taxon>Spermatophyta</taxon>
        <taxon>Magnoliopsida</taxon>
        <taxon>eudicotyledons</taxon>
        <taxon>Gunneridae</taxon>
        <taxon>Pentapetalae</taxon>
        <taxon>rosids</taxon>
        <taxon>malvids</taxon>
        <taxon>Sapindales</taxon>
        <taxon>Sapindaceae</taxon>
        <taxon>Hippocastanoideae</taxon>
        <taxon>Acereae</taxon>
        <taxon>Acer</taxon>
    </lineage>
</organism>
<comment type="caution">
    <text evidence="2">The sequence shown here is derived from an EMBL/GenBank/DDBJ whole genome shotgun (WGS) entry which is preliminary data.</text>
</comment>
<proteinExistence type="predicted"/>
<dbReference type="InterPro" id="IPR036397">
    <property type="entry name" value="RNaseH_sf"/>
</dbReference>
<dbReference type="GO" id="GO:0003676">
    <property type="term" value="F:nucleic acid binding"/>
    <property type="evidence" value="ECO:0007669"/>
    <property type="project" value="InterPro"/>
</dbReference>
<evidence type="ECO:0000313" key="2">
    <source>
        <dbReference type="EMBL" id="KAI9156673.1"/>
    </source>
</evidence>
<evidence type="ECO:0000313" key="3">
    <source>
        <dbReference type="Proteomes" id="UP001064489"/>
    </source>
</evidence>
<dbReference type="InterPro" id="IPR002156">
    <property type="entry name" value="RNaseH_domain"/>
</dbReference>
<dbReference type="GO" id="GO:0004523">
    <property type="term" value="F:RNA-DNA hybrid ribonuclease activity"/>
    <property type="evidence" value="ECO:0007669"/>
    <property type="project" value="InterPro"/>
</dbReference>
<dbReference type="InterPro" id="IPR044730">
    <property type="entry name" value="RNase_H-like_dom_plant"/>
</dbReference>
<keyword evidence="3" id="KW-1185">Reference proteome</keyword>
<feature type="domain" description="RNase H type-1" evidence="1">
    <location>
        <begin position="79"/>
        <end position="159"/>
    </location>
</feature>
<accession>A0AAD5I947</accession>
<dbReference type="Pfam" id="PF13456">
    <property type="entry name" value="RVT_3"/>
    <property type="match status" value="1"/>
</dbReference>
<dbReference type="AlphaFoldDB" id="A0AAD5I947"/>
<gene>
    <name evidence="2" type="ORF">LWI28_010398</name>
</gene>
<dbReference type="EMBL" id="JAJSOW010000107">
    <property type="protein sequence ID" value="KAI9156673.1"/>
    <property type="molecule type" value="Genomic_DNA"/>
</dbReference>
<dbReference type="CDD" id="cd06222">
    <property type="entry name" value="RNase_H_like"/>
    <property type="match status" value="1"/>
</dbReference>
<dbReference type="PANTHER" id="PTHR47723:SF22">
    <property type="entry name" value="RNASE H TYPE-1 DOMAIN-CONTAINING PROTEIN"/>
    <property type="match status" value="1"/>
</dbReference>
<dbReference type="SUPFAM" id="SSF53098">
    <property type="entry name" value="Ribonuclease H-like"/>
    <property type="match status" value="1"/>
</dbReference>
<evidence type="ECO:0000259" key="1">
    <source>
        <dbReference type="Pfam" id="PF13456"/>
    </source>
</evidence>
<dbReference type="InterPro" id="IPR053151">
    <property type="entry name" value="RNase_H-like"/>
</dbReference>
<sequence length="170" mass="18428">MHELVGVEMLSVFFDLGVVERSVEALFKEEFCKSIGSPVFCCCVDFMGSKECQSLQGGNFRLAKVEEWVPPSFDSLIFNVDDSTRGSPGQVGIGGVLRDHRGKVLCLFSAQVGLQDAVSTEIMALAKACDLCMNKHEVLGKNITLISDSKIAVSWVKGQGIGNLTHVQTI</sequence>
<reference evidence="2" key="1">
    <citation type="journal article" date="2022" name="Plant J.">
        <title>Strategies of tolerance reflected in two North American maple genomes.</title>
        <authorList>
            <person name="McEvoy S.L."/>
            <person name="Sezen U.U."/>
            <person name="Trouern-Trend A."/>
            <person name="McMahon S.M."/>
            <person name="Schaberg P.G."/>
            <person name="Yang J."/>
            <person name="Wegrzyn J.L."/>
            <person name="Swenson N.G."/>
        </authorList>
    </citation>
    <scope>NUCLEOTIDE SEQUENCE</scope>
    <source>
        <strain evidence="2">91603</strain>
    </source>
</reference>
<dbReference type="Gene3D" id="3.30.420.10">
    <property type="entry name" value="Ribonuclease H-like superfamily/Ribonuclease H"/>
    <property type="match status" value="1"/>
</dbReference>
<reference evidence="2" key="2">
    <citation type="submission" date="2023-02" db="EMBL/GenBank/DDBJ databases">
        <authorList>
            <person name="Swenson N.G."/>
            <person name="Wegrzyn J.L."/>
            <person name="Mcevoy S.L."/>
        </authorList>
    </citation>
    <scope>NUCLEOTIDE SEQUENCE</scope>
    <source>
        <strain evidence="2">91603</strain>
        <tissue evidence="2">Leaf</tissue>
    </source>
</reference>
<protein>
    <recommendedName>
        <fullName evidence="1">RNase H type-1 domain-containing protein</fullName>
    </recommendedName>
</protein>